<evidence type="ECO:0000313" key="2">
    <source>
        <dbReference type="Proteomes" id="UP000325103"/>
    </source>
</evidence>
<evidence type="ECO:0000313" key="1">
    <source>
        <dbReference type="EMBL" id="QEG08895.1"/>
    </source>
</evidence>
<dbReference type="EMBL" id="MK813941">
    <property type="protein sequence ID" value="QEG08895.1"/>
    <property type="molecule type" value="Genomic_DNA"/>
</dbReference>
<dbReference type="KEGG" id="vg:55617351"/>
<dbReference type="InterPro" id="IPR036098">
    <property type="entry name" value="Thymidylate_synthase_ThyX_sf"/>
</dbReference>
<accession>A0A5B9N7U0</accession>
<reference evidence="1 2" key="1">
    <citation type="submission" date="2019-04" db="EMBL/GenBank/DDBJ databases">
        <title>Nine Novel Phages from a Plateau Lake in Southwest China Provide Insights into Aeromonas Phage Diversity.</title>
        <authorList>
            <person name="Xiao W."/>
            <person name="Bai M."/>
            <person name="Wang Y."/>
            <person name="Cui X."/>
        </authorList>
    </citation>
    <scope>NUCLEOTIDE SEQUENCE [LARGE SCALE GENOMIC DNA]</scope>
</reference>
<keyword evidence="2" id="KW-1185">Reference proteome</keyword>
<dbReference type="RefSeq" id="YP_009846979.1">
    <property type="nucleotide sequence ID" value="NC_048772.1"/>
</dbReference>
<dbReference type="Proteomes" id="UP000325103">
    <property type="component" value="Segment"/>
</dbReference>
<dbReference type="InterPro" id="IPR003669">
    <property type="entry name" value="Thymidylate_synthase_ThyX"/>
</dbReference>
<organism evidence="1 2">
    <name type="scientific">Aeromonas phage 4L372XY</name>
    <dbReference type="NCBI Taxonomy" id="2588520"/>
    <lineage>
        <taxon>Viruses</taxon>
        <taxon>Duplodnaviria</taxon>
        <taxon>Heunggongvirae</taxon>
        <taxon>Uroviricota</taxon>
        <taxon>Caudoviricetes</taxon>
        <taxon>Plateaulakevirus</taxon>
        <taxon>Plateaulakevirus pv4L372XY</taxon>
    </lineage>
</organism>
<dbReference type="GO" id="GO:0050660">
    <property type="term" value="F:flavin adenine dinucleotide binding"/>
    <property type="evidence" value="ECO:0007669"/>
    <property type="project" value="InterPro"/>
</dbReference>
<name>A0A5B9N7U0_9CAUD</name>
<dbReference type="SUPFAM" id="SSF69796">
    <property type="entry name" value="Thymidylate synthase-complementing protein Thy1"/>
    <property type="match status" value="1"/>
</dbReference>
<dbReference type="GO" id="GO:0006231">
    <property type="term" value="P:dTMP biosynthetic process"/>
    <property type="evidence" value="ECO:0007669"/>
    <property type="project" value="InterPro"/>
</dbReference>
<dbReference type="PROSITE" id="PS51331">
    <property type="entry name" value="THYX"/>
    <property type="match status" value="1"/>
</dbReference>
<dbReference type="GeneID" id="55617351"/>
<protein>
    <submittedName>
        <fullName evidence="1">Putative thymidylate synthase</fullName>
    </submittedName>
</protein>
<gene>
    <name evidence="1" type="primary">4L372XY_180</name>
</gene>
<proteinExistence type="predicted"/>
<dbReference type="Gene3D" id="3.30.1360.170">
    <property type="match status" value="1"/>
</dbReference>
<sequence>MYKVVVKGKGNIVARIVADSVNKNGNRITTFELEYHRFIHSELMTHRLFSRNAMSSRAVPINKMIEQVRNNPATPIHWGKNQAGMQAKTECDSFIDMDWALPEFEKLGINLGKSAEQVWKIAATYAADVAESYSVAGYHKQIVNRLLEPFQMMKTVLTATEFDNFFWLRCDSDAQPEIQELANCMFEAMKQSEPEVLEAEQWHTPYVEHIFKGGKFESYCLTDEDDSVIKLLTEEEAKAISASCCAQVSYRTLNNTYEKAMDIYSKLASGRKVHASPFENVAKAMKYSNISQLKLSEDWEKGVTHVDKNGDFWSGNIKGWIQLRQTLDNHVCWDYKE</sequence>
<dbReference type="Pfam" id="PF02511">
    <property type="entry name" value="Thy1"/>
    <property type="match status" value="1"/>
</dbReference>
<dbReference type="GO" id="GO:0050797">
    <property type="term" value="F:thymidylate synthase (FAD) activity"/>
    <property type="evidence" value="ECO:0007669"/>
    <property type="project" value="InterPro"/>
</dbReference>